<organism evidence="1 2">
    <name type="scientific">Neisseria bacilliformis ATCC BAA-1200</name>
    <dbReference type="NCBI Taxonomy" id="888742"/>
    <lineage>
        <taxon>Bacteria</taxon>
        <taxon>Pseudomonadati</taxon>
        <taxon>Pseudomonadota</taxon>
        <taxon>Betaproteobacteria</taxon>
        <taxon>Neisseriales</taxon>
        <taxon>Neisseriaceae</taxon>
        <taxon>Neisseria</taxon>
    </lineage>
</organism>
<accession>F2BFE5</accession>
<keyword evidence="2" id="KW-1185">Reference proteome</keyword>
<evidence type="ECO:0000313" key="1">
    <source>
        <dbReference type="EMBL" id="EGF09017.1"/>
    </source>
</evidence>
<dbReference type="EMBL" id="AFAY01000048">
    <property type="protein sequence ID" value="EGF09017.1"/>
    <property type="molecule type" value="Genomic_DNA"/>
</dbReference>
<evidence type="ECO:0000313" key="2">
    <source>
        <dbReference type="Proteomes" id="UP000004105"/>
    </source>
</evidence>
<sequence length="45" mass="5001">MGFPFVVWLGIGGRLKICFLKTSNGFFMVEPRSQTAYLLGGYKAV</sequence>
<gene>
    <name evidence="1" type="ORF">HMPREF9123_2452</name>
</gene>
<dbReference type="Proteomes" id="UP000004105">
    <property type="component" value="Unassembled WGS sequence"/>
</dbReference>
<name>F2BFE5_9NEIS</name>
<dbReference type="HOGENOM" id="CLU_3202391_0_0_4"/>
<protein>
    <submittedName>
        <fullName evidence="1">Uncharacterized protein</fullName>
    </submittedName>
</protein>
<reference evidence="1 2" key="1">
    <citation type="submission" date="2011-02" db="EMBL/GenBank/DDBJ databases">
        <authorList>
            <person name="Muzny D."/>
            <person name="Qin X."/>
            <person name="Deng J."/>
            <person name="Jiang H."/>
            <person name="Liu Y."/>
            <person name="Qu J."/>
            <person name="Song X.-Z."/>
            <person name="Zhang L."/>
            <person name="Thornton R."/>
            <person name="Coyle M."/>
            <person name="Francisco L."/>
            <person name="Jackson L."/>
            <person name="Javaid M."/>
            <person name="Korchina V."/>
            <person name="Kovar C."/>
            <person name="Mata R."/>
            <person name="Mathew T."/>
            <person name="Ngo R."/>
            <person name="Nguyen L."/>
            <person name="Nguyen N."/>
            <person name="Okwuonu G."/>
            <person name="Ongeri F."/>
            <person name="Pham C."/>
            <person name="Simmons D."/>
            <person name="Wilczek-Boney K."/>
            <person name="Hale W."/>
            <person name="Jakkamsetti A."/>
            <person name="Pham P."/>
            <person name="Ruth R."/>
            <person name="San Lucas F."/>
            <person name="Warren J."/>
            <person name="Zhang J."/>
            <person name="Zhao Z."/>
            <person name="Zhou C."/>
            <person name="Zhu D."/>
            <person name="Lee S."/>
            <person name="Bess C."/>
            <person name="Blankenburg K."/>
            <person name="Forbes L."/>
            <person name="Fu Q."/>
            <person name="Gubbala S."/>
            <person name="Hirani K."/>
            <person name="Jayaseelan J.C."/>
            <person name="Lara F."/>
            <person name="Munidasa M."/>
            <person name="Palculict T."/>
            <person name="Patil S."/>
            <person name="Pu L.-L."/>
            <person name="Saada N."/>
            <person name="Tang L."/>
            <person name="Weissenberger G."/>
            <person name="Zhu Y."/>
            <person name="Hemphill L."/>
            <person name="Shang Y."/>
            <person name="Youmans B."/>
            <person name="Ayvaz T."/>
            <person name="Ross M."/>
            <person name="Santibanez J."/>
            <person name="Aqrawi P."/>
            <person name="Gross S."/>
            <person name="Joshi V."/>
            <person name="Fowler G."/>
            <person name="Nazareth L."/>
            <person name="Reid J."/>
            <person name="Worley K."/>
            <person name="Petrosino J."/>
            <person name="Highlander S."/>
            <person name="Gibbs R."/>
        </authorList>
    </citation>
    <scope>NUCLEOTIDE SEQUENCE [LARGE SCALE GENOMIC DNA]</scope>
    <source>
        <strain evidence="1 2">ATCC BAA-1200</strain>
    </source>
</reference>
<proteinExistence type="predicted"/>
<dbReference type="AlphaFoldDB" id="F2BFE5"/>
<comment type="caution">
    <text evidence="1">The sequence shown here is derived from an EMBL/GenBank/DDBJ whole genome shotgun (WGS) entry which is preliminary data.</text>
</comment>